<reference evidence="2" key="1">
    <citation type="submission" date="2019-08" db="EMBL/GenBank/DDBJ databases">
        <authorList>
            <person name="Kucharzyk K."/>
            <person name="Murdoch R.W."/>
            <person name="Higgins S."/>
            <person name="Loffler F."/>
        </authorList>
    </citation>
    <scope>NUCLEOTIDE SEQUENCE</scope>
</reference>
<accession>A0A645HMU7</accession>
<protein>
    <submittedName>
        <fullName evidence="2">Uncharacterized protein</fullName>
    </submittedName>
</protein>
<keyword evidence="1" id="KW-0472">Membrane</keyword>
<proteinExistence type="predicted"/>
<dbReference type="EMBL" id="VSSQ01096758">
    <property type="protein sequence ID" value="MPN40381.1"/>
    <property type="molecule type" value="Genomic_DNA"/>
</dbReference>
<evidence type="ECO:0000256" key="1">
    <source>
        <dbReference type="SAM" id="Phobius"/>
    </source>
</evidence>
<evidence type="ECO:0000313" key="2">
    <source>
        <dbReference type="EMBL" id="MPN40381.1"/>
    </source>
</evidence>
<comment type="caution">
    <text evidence="2">The sequence shown here is derived from an EMBL/GenBank/DDBJ whole genome shotgun (WGS) entry which is preliminary data.</text>
</comment>
<keyword evidence="1" id="KW-1133">Transmembrane helix</keyword>
<sequence>MMVSMARCVRSDAEQKKESRKVRNIALLGPFLLIVLFKYLLLIPMPVEGGIISLLNLVYYSIR</sequence>
<gene>
    <name evidence="2" type="ORF">SDC9_187917</name>
</gene>
<dbReference type="AlphaFoldDB" id="A0A645HMU7"/>
<organism evidence="2">
    <name type="scientific">bioreactor metagenome</name>
    <dbReference type="NCBI Taxonomy" id="1076179"/>
    <lineage>
        <taxon>unclassified sequences</taxon>
        <taxon>metagenomes</taxon>
        <taxon>ecological metagenomes</taxon>
    </lineage>
</organism>
<keyword evidence="1" id="KW-0812">Transmembrane</keyword>
<feature type="transmembrane region" description="Helical" evidence="1">
    <location>
        <begin position="25"/>
        <end position="47"/>
    </location>
</feature>
<name>A0A645HMU7_9ZZZZ</name>